<dbReference type="PANTHER" id="PTHR30189:SF1">
    <property type="entry name" value="LPS-ASSEMBLY PROTEIN LPTD"/>
    <property type="match status" value="1"/>
</dbReference>
<reference evidence="3 4" key="2">
    <citation type="submission" date="2020-03" db="EMBL/GenBank/DDBJ databases">
        <title>Kangsaoukella pontilimi gen. nov., sp. nov., a new member of the family Rhodobacteraceae isolated from a tidal mudflat.</title>
        <authorList>
            <person name="Kim I.S."/>
        </authorList>
    </citation>
    <scope>NUCLEOTIDE SEQUENCE [LARGE SCALE GENOMIC DNA]</scope>
    <source>
        <strain evidence="3 4">GH1-50</strain>
    </source>
</reference>
<dbReference type="GO" id="GO:0009279">
    <property type="term" value="C:cell outer membrane"/>
    <property type="evidence" value="ECO:0007669"/>
    <property type="project" value="UniProtKB-SubCell"/>
</dbReference>
<protein>
    <recommendedName>
        <fullName evidence="1">LPS-assembly protein LptD</fullName>
    </recommendedName>
</protein>
<keyword evidence="4" id="KW-1185">Reference proteome</keyword>
<comment type="function">
    <text evidence="1">Involved in the assembly of lipopolysaccharide (LPS) at the surface of the outer membrane.</text>
</comment>
<proteinExistence type="inferred from homology"/>
<evidence type="ECO:0000259" key="2">
    <source>
        <dbReference type="Pfam" id="PF04453"/>
    </source>
</evidence>
<evidence type="ECO:0000313" key="3">
    <source>
        <dbReference type="EMBL" id="MXQ07540.1"/>
    </source>
</evidence>
<keyword evidence="1" id="KW-0732">Signal</keyword>
<keyword evidence="1" id="KW-0472">Membrane</keyword>
<reference evidence="3 4" key="1">
    <citation type="submission" date="2019-12" db="EMBL/GenBank/DDBJ databases">
        <authorList>
            <person name="Lee S.D."/>
        </authorList>
    </citation>
    <scope>NUCLEOTIDE SEQUENCE [LARGE SCALE GENOMIC DNA]</scope>
    <source>
        <strain evidence="3 4">GH1-50</strain>
    </source>
</reference>
<feature type="chain" id="PRO_5029069232" description="LPS-assembly protein LptD" evidence="1">
    <location>
        <begin position="21"/>
        <end position="703"/>
    </location>
</feature>
<comment type="subunit">
    <text evidence="1">Component of the lipopolysaccharide transport and assembly complex.</text>
</comment>
<keyword evidence="1" id="KW-0998">Cell outer membrane</keyword>
<dbReference type="PANTHER" id="PTHR30189">
    <property type="entry name" value="LPS-ASSEMBLY PROTEIN"/>
    <property type="match status" value="1"/>
</dbReference>
<dbReference type="GO" id="GO:1990351">
    <property type="term" value="C:transporter complex"/>
    <property type="evidence" value="ECO:0007669"/>
    <property type="project" value="TreeGrafter"/>
</dbReference>
<dbReference type="RefSeq" id="WP_160763409.1">
    <property type="nucleotide sequence ID" value="NZ_WUPT01000001.1"/>
</dbReference>
<dbReference type="HAMAP" id="MF_01411">
    <property type="entry name" value="LPS_assembly_LptD"/>
    <property type="match status" value="1"/>
</dbReference>
<feature type="signal peptide" evidence="1">
    <location>
        <begin position="1"/>
        <end position="20"/>
    </location>
</feature>
<dbReference type="Proteomes" id="UP000480350">
    <property type="component" value="Unassembled WGS sequence"/>
</dbReference>
<dbReference type="EMBL" id="WUPT01000001">
    <property type="protein sequence ID" value="MXQ07540.1"/>
    <property type="molecule type" value="Genomic_DNA"/>
</dbReference>
<gene>
    <name evidence="1 3" type="primary">lptD</name>
    <name evidence="3" type="ORF">GQ651_06745</name>
</gene>
<dbReference type="GO" id="GO:0015920">
    <property type="term" value="P:lipopolysaccharide transport"/>
    <property type="evidence" value="ECO:0007669"/>
    <property type="project" value="InterPro"/>
</dbReference>
<dbReference type="Gene3D" id="2.60.450.10">
    <property type="entry name" value="Lipopolysaccharide (LPS) transport protein A like domain"/>
    <property type="match status" value="1"/>
</dbReference>
<feature type="domain" description="LptD C-terminal" evidence="2">
    <location>
        <begin position="265"/>
        <end position="608"/>
    </location>
</feature>
<evidence type="ECO:0000313" key="4">
    <source>
        <dbReference type="Proteomes" id="UP000480350"/>
    </source>
</evidence>
<comment type="subcellular location">
    <subcellularLocation>
        <location evidence="1">Cell outer membrane</location>
    </subcellularLocation>
</comment>
<dbReference type="GO" id="GO:0043165">
    <property type="term" value="P:Gram-negative-bacterium-type cell outer membrane assembly"/>
    <property type="evidence" value="ECO:0007669"/>
    <property type="project" value="UniProtKB-UniRule"/>
</dbReference>
<dbReference type="InterPro" id="IPR020889">
    <property type="entry name" value="LipoPS_assembly_LptD"/>
</dbReference>
<name>A0A7C9MVB5_9RHOB</name>
<dbReference type="Pfam" id="PF04453">
    <property type="entry name" value="LptD"/>
    <property type="match status" value="1"/>
</dbReference>
<dbReference type="InterPro" id="IPR050218">
    <property type="entry name" value="LptD"/>
</dbReference>
<sequence precursor="true">MIRALLLILALTFAALPAAAQAPATLVADSVLVEPTGRIVASGNVEVWQDGTRLTADRVVYDRRSDRLTVEGPITVTEPGGTVFAATEASLSPDLRAGLLRSARLVLDQQLQLAAAELARVNDRYTTLDRVVASSCEVCAANPTPLWEIRARRVIHDTLERQLYFEGAQFRVAGLPVAYIPRLRIPDPSVDRAPGILIPRLRTSSQLGTGIKVPYFVPLGAHADVTLTPYLSSSTRTLELEYRQMLSYGEIEFSGAASDDDIEGSRGYLFGQARYRLPRDFIATLRLELASDPGYLFQYNYSERDRLRNEIDLARVRDKDLFRASITEFRSFREADIAINDQLPDRHVEVGYIRDIPSLSFGGRTTARVDAAALNRPSSDDIVGRDVSRIGVGLDWQRTAIFGPGIVGKGELGLRADVFNTDQDTGFTQNVTRTVPRAAVELRWPLVRQTGRVAETLEPIARIDVSRVGGAAVPLEDSRIVEFDEANLFAPSRYPGLDGVEDGVRVALGGAWRRETEGGVTTDVTLGRVVNLDGDLGFAEGTGLEGDQSEWLVAGRLGLQGELWVTSRALFDDQLNFTLSETRIDWTKGAGSLSTSYIRAAPEPAENRTIRLSEWSFEGRYDLSDRWAASTDWRYDFTAGRAARVGLGLDYRNECLELDLSLSRRYATSSSVSPTTDFGFRVSLLGVGAGGDREATRRGCKGS</sequence>
<organism evidence="3 4">
    <name type="scientific">Kangsaoukella pontilimi</name>
    <dbReference type="NCBI Taxonomy" id="2691042"/>
    <lineage>
        <taxon>Bacteria</taxon>
        <taxon>Pseudomonadati</taxon>
        <taxon>Pseudomonadota</taxon>
        <taxon>Alphaproteobacteria</taxon>
        <taxon>Rhodobacterales</taxon>
        <taxon>Paracoccaceae</taxon>
        <taxon>Kangsaoukella</taxon>
    </lineage>
</organism>
<comment type="caution">
    <text evidence="3">The sequence shown here is derived from an EMBL/GenBank/DDBJ whole genome shotgun (WGS) entry which is preliminary data.</text>
</comment>
<comment type="similarity">
    <text evidence="1">Belongs to the LptD family.</text>
</comment>
<dbReference type="InterPro" id="IPR007543">
    <property type="entry name" value="LptD_C"/>
</dbReference>
<evidence type="ECO:0000256" key="1">
    <source>
        <dbReference type="HAMAP-Rule" id="MF_01411"/>
    </source>
</evidence>
<accession>A0A7C9MVB5</accession>
<dbReference type="AlphaFoldDB" id="A0A7C9MVB5"/>
<comment type="caution">
    <text evidence="1">Lacks conserved residue(s) required for the propagation of feature annotation.</text>
</comment>